<dbReference type="GO" id="GO:0005524">
    <property type="term" value="F:ATP binding"/>
    <property type="evidence" value="ECO:0007669"/>
    <property type="project" value="UniProtKB-UniRule"/>
</dbReference>
<keyword evidence="10" id="KW-1278">Translocase</keyword>
<keyword evidence="4" id="KW-0813">Transport</keyword>
<dbReference type="Gene3D" id="2.70.150.10">
    <property type="entry name" value="Calcium-transporting ATPase, cytoplasmic transduction domain A"/>
    <property type="match status" value="1"/>
</dbReference>
<keyword evidence="7 16" id="KW-0547">Nucleotide-binding</keyword>
<organism evidence="18 19">
    <name type="scientific">Bradyrhizobium elkanii</name>
    <dbReference type="NCBI Taxonomy" id="29448"/>
    <lineage>
        <taxon>Bacteria</taxon>
        <taxon>Pseudomonadati</taxon>
        <taxon>Pseudomonadota</taxon>
        <taxon>Alphaproteobacteria</taxon>
        <taxon>Hyphomicrobiales</taxon>
        <taxon>Nitrobacteraceae</taxon>
        <taxon>Bradyrhizobium</taxon>
    </lineage>
</organism>
<dbReference type="NCBIfam" id="TIGR01494">
    <property type="entry name" value="ATPase_P-type"/>
    <property type="match status" value="1"/>
</dbReference>
<feature type="transmembrane region" description="Helical" evidence="16">
    <location>
        <begin position="332"/>
        <end position="361"/>
    </location>
</feature>
<evidence type="ECO:0000256" key="2">
    <source>
        <dbReference type="ARBA" id="ARBA00006024"/>
    </source>
</evidence>
<dbReference type="PRINTS" id="PR00119">
    <property type="entry name" value="CATATPASE"/>
</dbReference>
<dbReference type="NCBIfam" id="TIGR01525">
    <property type="entry name" value="ATPase-IB_hvy"/>
    <property type="match status" value="1"/>
</dbReference>
<evidence type="ECO:0000256" key="8">
    <source>
        <dbReference type="ARBA" id="ARBA00022796"/>
    </source>
</evidence>
<evidence type="ECO:0000256" key="1">
    <source>
        <dbReference type="ARBA" id="ARBA00004127"/>
    </source>
</evidence>
<dbReference type="GO" id="GO:0016887">
    <property type="term" value="F:ATP hydrolysis activity"/>
    <property type="evidence" value="ECO:0007669"/>
    <property type="project" value="InterPro"/>
</dbReference>
<comment type="subcellular location">
    <subcellularLocation>
        <location evidence="16">Cell membrane</location>
    </subcellularLocation>
    <subcellularLocation>
        <location evidence="1">Endomembrane system</location>
        <topology evidence="1">Multi-pass membrane protein</topology>
    </subcellularLocation>
</comment>
<dbReference type="SFLD" id="SFLDG00002">
    <property type="entry name" value="C1.7:_P-type_atpase_like"/>
    <property type="match status" value="1"/>
</dbReference>
<evidence type="ECO:0000256" key="7">
    <source>
        <dbReference type="ARBA" id="ARBA00022741"/>
    </source>
</evidence>
<feature type="transmembrane region" description="Helical" evidence="16">
    <location>
        <begin position="120"/>
        <end position="140"/>
    </location>
</feature>
<dbReference type="GO" id="GO:0005886">
    <property type="term" value="C:plasma membrane"/>
    <property type="evidence" value="ECO:0007669"/>
    <property type="project" value="UniProtKB-SubCell"/>
</dbReference>
<dbReference type="PRINTS" id="PR00943">
    <property type="entry name" value="CUATPASE"/>
</dbReference>
<evidence type="ECO:0000256" key="12">
    <source>
        <dbReference type="ARBA" id="ARBA00023008"/>
    </source>
</evidence>
<dbReference type="AlphaFoldDB" id="A0A8I1YD68"/>
<dbReference type="InterPro" id="IPR008250">
    <property type="entry name" value="ATPase_P-typ_transduc_dom_A_sf"/>
</dbReference>
<evidence type="ECO:0000256" key="10">
    <source>
        <dbReference type="ARBA" id="ARBA00022967"/>
    </source>
</evidence>
<dbReference type="EMBL" id="JAFICZ010000001">
    <property type="protein sequence ID" value="MBP1297587.1"/>
    <property type="molecule type" value="Genomic_DNA"/>
</dbReference>
<proteinExistence type="inferred from homology"/>
<accession>A0A8I1YD68</accession>
<feature type="transmembrane region" description="Helical" evidence="16">
    <location>
        <begin position="306"/>
        <end position="326"/>
    </location>
</feature>
<feature type="transmembrane region" description="Helical" evidence="16">
    <location>
        <begin position="43"/>
        <end position="66"/>
    </location>
</feature>
<feature type="transmembrane region" description="Helical" evidence="16">
    <location>
        <begin position="667"/>
        <end position="687"/>
    </location>
</feature>
<evidence type="ECO:0000313" key="19">
    <source>
        <dbReference type="Proteomes" id="UP000673383"/>
    </source>
</evidence>
<reference evidence="18" key="1">
    <citation type="submission" date="2021-02" db="EMBL/GenBank/DDBJ databases">
        <title>Genomic Encyclopedia of Type Strains, Phase IV (KMG-V): Genome sequencing to study the core and pangenomes of soil and plant-associated prokaryotes.</title>
        <authorList>
            <person name="Whitman W."/>
        </authorList>
    </citation>
    <scope>NUCLEOTIDE SEQUENCE</scope>
    <source>
        <strain evidence="18">USDA 406</strain>
    </source>
</reference>
<dbReference type="InterPro" id="IPR023299">
    <property type="entry name" value="ATPase_P-typ_cyto_dom_N"/>
</dbReference>
<keyword evidence="5 16" id="KW-0812">Transmembrane</keyword>
<dbReference type="GO" id="GO:0043682">
    <property type="term" value="F:P-type divalent copper transporter activity"/>
    <property type="evidence" value="ECO:0007669"/>
    <property type="project" value="TreeGrafter"/>
</dbReference>
<dbReference type="InterPro" id="IPR001757">
    <property type="entry name" value="P_typ_ATPase"/>
</dbReference>
<dbReference type="SUPFAM" id="SSF56784">
    <property type="entry name" value="HAD-like"/>
    <property type="match status" value="1"/>
</dbReference>
<sequence>MMVDKATALTAERSGRTYYFCSAACQRSFEDPERELSSMRRRVTIALTGVLALAILRAGAFIALAAGATLLTWAPIPALPWFTWGVWLFILVTPVQFIGGWSFYVGSWQAIRSRKINMDFLIALGTTVAYAYSVAVVFAPNILPVKVEEREVYFEVSAVIIAFVLLGKYMEEIIKKRSSAAVRKLMDLRPAVAHVVRGDTEVEVPAESIMAGEVLVVRPGDRIPTDGDVLEGASSVDESMLTGESMPVEKCPGSKVIGGTLNRSGMLRCCATRVGKDTALSQIIKLVEEAQASTAQVQRIADQATAYFVPAVVIVAFIAFAGWWLAGNFPQALLAFIAVLIISCPCALGVATPAALMVGVGKAAEAGILIRGAEVLERARKLNVVVFDKTGTLTKGEPNVTDIVPLDGSTETEVLRLGAAVEVGSEHPLGEAIVRAAKHRAISLPQVAGFEAVAGQGIRGQVDRHQVLLGNRHFFHGQSVDVANADAQMQLLEQEGKTAMIVGVDGMPMGIVAVADTLKPEAREAIDSLQSEQIEIVLLTGDNERTAKAIARQLGIDRVIAEVLPGDKAEIIRRLQREGKMVAMVGDGVNDAPALATADIGIAIGSGSDVAKETGGIILMKDDVREVVIAIRLSRLTLRKIKQNLFWAFVYNSIGIPIAALGFLNPIVAAAAMALSSLSVIVNSALLKRAKVTLA</sequence>
<keyword evidence="11 16" id="KW-1133">Transmembrane helix</keyword>
<keyword evidence="14 16" id="KW-0472">Membrane</keyword>
<dbReference type="FunFam" id="2.70.150.10:FF:000002">
    <property type="entry name" value="Copper-transporting ATPase 1, putative"/>
    <property type="match status" value="1"/>
</dbReference>
<dbReference type="Gene3D" id="3.40.1110.10">
    <property type="entry name" value="Calcium-transporting ATPase, cytoplasmic domain N"/>
    <property type="match status" value="1"/>
</dbReference>
<evidence type="ECO:0000256" key="11">
    <source>
        <dbReference type="ARBA" id="ARBA00022989"/>
    </source>
</evidence>
<evidence type="ECO:0000256" key="16">
    <source>
        <dbReference type="RuleBase" id="RU362081"/>
    </source>
</evidence>
<dbReference type="GO" id="GO:0012505">
    <property type="term" value="C:endomembrane system"/>
    <property type="evidence" value="ECO:0007669"/>
    <property type="project" value="UniProtKB-SubCell"/>
</dbReference>
<evidence type="ECO:0000256" key="14">
    <source>
        <dbReference type="ARBA" id="ARBA00023136"/>
    </source>
</evidence>
<dbReference type="PANTHER" id="PTHR43520">
    <property type="entry name" value="ATP7, ISOFORM B"/>
    <property type="match status" value="1"/>
</dbReference>
<keyword evidence="16" id="KW-1003">Cell membrane</keyword>
<dbReference type="NCBIfam" id="TIGR01511">
    <property type="entry name" value="ATPase-IB1_Cu"/>
    <property type="match status" value="1"/>
</dbReference>
<evidence type="ECO:0000256" key="5">
    <source>
        <dbReference type="ARBA" id="ARBA00022692"/>
    </source>
</evidence>
<dbReference type="InterPro" id="IPR023298">
    <property type="entry name" value="ATPase_P-typ_TM_dom_sf"/>
</dbReference>
<dbReference type="Proteomes" id="UP000673383">
    <property type="component" value="Unassembled WGS sequence"/>
</dbReference>
<feature type="transmembrane region" description="Helical" evidence="16">
    <location>
        <begin position="152"/>
        <end position="170"/>
    </location>
</feature>
<evidence type="ECO:0000256" key="3">
    <source>
        <dbReference type="ARBA" id="ARBA00012517"/>
    </source>
</evidence>
<dbReference type="InterPro" id="IPR023214">
    <property type="entry name" value="HAD_sf"/>
</dbReference>
<name>A0A8I1YD68_BRAEL</name>
<dbReference type="InterPro" id="IPR044492">
    <property type="entry name" value="P_typ_ATPase_HD_dom"/>
</dbReference>
<evidence type="ECO:0000256" key="13">
    <source>
        <dbReference type="ARBA" id="ARBA00023065"/>
    </source>
</evidence>
<keyword evidence="9 16" id="KW-0067">ATP-binding</keyword>
<dbReference type="PANTHER" id="PTHR43520:SF8">
    <property type="entry name" value="P-TYPE CU(+) TRANSPORTER"/>
    <property type="match status" value="1"/>
</dbReference>
<dbReference type="Pfam" id="PF00122">
    <property type="entry name" value="E1-E2_ATPase"/>
    <property type="match status" value="1"/>
</dbReference>
<feature type="transmembrane region" description="Helical" evidence="16">
    <location>
        <begin position="86"/>
        <end position="108"/>
    </location>
</feature>
<evidence type="ECO:0000256" key="6">
    <source>
        <dbReference type="ARBA" id="ARBA00022723"/>
    </source>
</evidence>
<feature type="domain" description="P-type ATPase A" evidence="17">
    <location>
        <begin position="188"/>
        <end position="288"/>
    </location>
</feature>
<dbReference type="SUPFAM" id="SSF81653">
    <property type="entry name" value="Calcium ATPase, transduction domain A"/>
    <property type="match status" value="1"/>
</dbReference>
<dbReference type="PRINTS" id="PR00942">
    <property type="entry name" value="CUATPASEI"/>
</dbReference>
<keyword evidence="6 16" id="KW-0479">Metal-binding</keyword>
<dbReference type="SUPFAM" id="SSF81665">
    <property type="entry name" value="Calcium ATPase, transmembrane domain M"/>
    <property type="match status" value="1"/>
</dbReference>
<dbReference type="GO" id="GO:0055070">
    <property type="term" value="P:copper ion homeostasis"/>
    <property type="evidence" value="ECO:0007669"/>
    <property type="project" value="TreeGrafter"/>
</dbReference>
<dbReference type="FunFam" id="3.40.50.1000:FF:000144">
    <property type="entry name" value="copper-transporting ATPase 1 isoform X2"/>
    <property type="match status" value="1"/>
</dbReference>
<dbReference type="InterPro" id="IPR018303">
    <property type="entry name" value="ATPase_P-typ_P_site"/>
</dbReference>
<evidence type="ECO:0000256" key="4">
    <source>
        <dbReference type="ARBA" id="ARBA00022448"/>
    </source>
</evidence>
<dbReference type="InterPro" id="IPR027256">
    <property type="entry name" value="P-typ_ATPase_IB"/>
</dbReference>
<dbReference type="PROSITE" id="PS00154">
    <property type="entry name" value="ATPASE_E1_E2"/>
    <property type="match status" value="1"/>
</dbReference>
<keyword evidence="12" id="KW-0186">Copper</keyword>
<feature type="transmembrane region" description="Helical" evidence="16">
    <location>
        <begin position="644"/>
        <end position="661"/>
    </location>
</feature>
<comment type="similarity">
    <text evidence="2 16">Belongs to the cation transport ATPase (P-type) (TC 3.A.3) family. Type IB subfamily.</text>
</comment>
<gene>
    <name evidence="18" type="ORF">JOH49_007340</name>
</gene>
<evidence type="ECO:0000313" key="18">
    <source>
        <dbReference type="EMBL" id="MBP1297587.1"/>
    </source>
</evidence>
<dbReference type="EC" id="7.2.2.8" evidence="3"/>
<dbReference type="SFLD" id="SFLDF00027">
    <property type="entry name" value="p-type_atpase"/>
    <property type="match status" value="1"/>
</dbReference>
<comment type="caution">
    <text evidence="18">The sequence shown here is derived from an EMBL/GenBank/DDBJ whole genome shotgun (WGS) entry which is preliminary data.</text>
</comment>
<dbReference type="InterPro" id="IPR036412">
    <property type="entry name" value="HAD-like_sf"/>
</dbReference>
<dbReference type="GO" id="GO:0140581">
    <property type="term" value="F:P-type monovalent copper transporter activity"/>
    <property type="evidence" value="ECO:0007669"/>
    <property type="project" value="UniProtKB-EC"/>
</dbReference>
<dbReference type="SFLD" id="SFLDS00003">
    <property type="entry name" value="Haloacid_Dehalogenase"/>
    <property type="match status" value="1"/>
</dbReference>
<comment type="catalytic activity">
    <reaction evidence="15">
        <text>Cu(+)(in) + ATP + H2O = Cu(+)(out) + ADP + phosphate + H(+)</text>
        <dbReference type="Rhea" id="RHEA:25792"/>
        <dbReference type="ChEBI" id="CHEBI:15377"/>
        <dbReference type="ChEBI" id="CHEBI:15378"/>
        <dbReference type="ChEBI" id="CHEBI:30616"/>
        <dbReference type="ChEBI" id="CHEBI:43474"/>
        <dbReference type="ChEBI" id="CHEBI:49552"/>
        <dbReference type="ChEBI" id="CHEBI:456216"/>
        <dbReference type="EC" id="7.2.2.8"/>
    </reaction>
</comment>
<dbReference type="CDD" id="cd02094">
    <property type="entry name" value="P-type_ATPase_Cu-like"/>
    <property type="match status" value="1"/>
</dbReference>
<dbReference type="GO" id="GO:0005507">
    <property type="term" value="F:copper ion binding"/>
    <property type="evidence" value="ECO:0007669"/>
    <property type="project" value="TreeGrafter"/>
</dbReference>
<dbReference type="InterPro" id="IPR059000">
    <property type="entry name" value="ATPase_P-type_domA"/>
</dbReference>
<keyword evidence="13" id="KW-0406">Ion transport</keyword>
<evidence type="ECO:0000259" key="17">
    <source>
        <dbReference type="Pfam" id="PF00122"/>
    </source>
</evidence>
<keyword evidence="8" id="KW-0187">Copper transport</keyword>
<dbReference type="Pfam" id="PF00702">
    <property type="entry name" value="Hydrolase"/>
    <property type="match status" value="1"/>
</dbReference>
<evidence type="ECO:0000256" key="15">
    <source>
        <dbReference type="ARBA" id="ARBA00049289"/>
    </source>
</evidence>
<protein>
    <recommendedName>
        <fullName evidence="3">P-type Cu(+) transporter</fullName>
        <ecNumber evidence="3">7.2.2.8</ecNumber>
    </recommendedName>
</protein>
<dbReference type="Gene3D" id="3.40.50.1000">
    <property type="entry name" value="HAD superfamily/HAD-like"/>
    <property type="match status" value="1"/>
</dbReference>
<evidence type="ECO:0000256" key="9">
    <source>
        <dbReference type="ARBA" id="ARBA00022840"/>
    </source>
</evidence>